<dbReference type="Proteomes" id="UP000234254">
    <property type="component" value="Unassembled WGS sequence"/>
</dbReference>
<gene>
    <name evidence="3" type="ORF">P168DRAFT_98268</name>
</gene>
<evidence type="ECO:0000256" key="1">
    <source>
        <dbReference type="SAM" id="MobiDB-lite"/>
    </source>
</evidence>
<proteinExistence type="predicted"/>
<organism evidence="3 4">
    <name type="scientific">Aspergillus campestris (strain IBT 28561)</name>
    <dbReference type="NCBI Taxonomy" id="1392248"/>
    <lineage>
        <taxon>Eukaryota</taxon>
        <taxon>Fungi</taxon>
        <taxon>Dikarya</taxon>
        <taxon>Ascomycota</taxon>
        <taxon>Pezizomycotina</taxon>
        <taxon>Eurotiomycetes</taxon>
        <taxon>Eurotiomycetidae</taxon>
        <taxon>Eurotiales</taxon>
        <taxon>Aspergillaceae</taxon>
        <taxon>Aspergillus</taxon>
        <taxon>Aspergillus subgen. Circumdati</taxon>
    </lineage>
</organism>
<evidence type="ECO:0000313" key="3">
    <source>
        <dbReference type="EMBL" id="PKY07568.1"/>
    </source>
</evidence>
<evidence type="ECO:0000313" key="4">
    <source>
        <dbReference type="Proteomes" id="UP000234254"/>
    </source>
</evidence>
<dbReference type="EMBL" id="MSFM01000002">
    <property type="protein sequence ID" value="PKY07568.1"/>
    <property type="molecule type" value="Genomic_DNA"/>
</dbReference>
<evidence type="ECO:0000256" key="2">
    <source>
        <dbReference type="SAM" id="SignalP"/>
    </source>
</evidence>
<accession>A0A2I1DCF8</accession>
<dbReference type="AlphaFoldDB" id="A0A2I1DCF8"/>
<comment type="caution">
    <text evidence="3">The sequence shown here is derived from an EMBL/GenBank/DDBJ whole genome shotgun (WGS) entry which is preliminary data.</text>
</comment>
<protein>
    <submittedName>
        <fullName evidence="3">Uncharacterized protein</fullName>
    </submittedName>
</protein>
<feature type="signal peptide" evidence="2">
    <location>
        <begin position="1"/>
        <end position="23"/>
    </location>
</feature>
<keyword evidence="4" id="KW-1185">Reference proteome</keyword>
<keyword evidence="2" id="KW-0732">Signal</keyword>
<feature type="region of interest" description="Disordered" evidence="1">
    <location>
        <begin position="107"/>
        <end position="144"/>
    </location>
</feature>
<dbReference type="VEuPathDB" id="FungiDB:P168DRAFT_98268"/>
<dbReference type="RefSeq" id="XP_024696162.1">
    <property type="nucleotide sequence ID" value="XM_024842257.1"/>
</dbReference>
<dbReference type="GeneID" id="36549786"/>
<reference evidence="3" key="1">
    <citation type="submission" date="2016-12" db="EMBL/GenBank/DDBJ databases">
        <title>The genomes of Aspergillus section Nigri reveals drivers in fungal speciation.</title>
        <authorList>
            <consortium name="DOE Joint Genome Institute"/>
            <person name="Vesth T.C."/>
            <person name="Nybo J."/>
            <person name="Theobald S."/>
            <person name="Brandl J."/>
            <person name="Frisvad J.C."/>
            <person name="Nielsen K.F."/>
            <person name="Lyhne E.K."/>
            <person name="Kogle M.E."/>
            <person name="Kuo A."/>
            <person name="Riley R."/>
            <person name="Clum A."/>
            <person name="Nolan M."/>
            <person name="Lipzen A."/>
            <person name="Salamov A."/>
            <person name="Henrissat B."/>
            <person name="Wiebenga A."/>
            <person name="De vries R.P."/>
            <person name="Grigoriev I.V."/>
            <person name="Mortensen U.H."/>
            <person name="Andersen M.R."/>
            <person name="Baker S.E."/>
        </authorList>
    </citation>
    <scope>NUCLEOTIDE SEQUENCE</scope>
    <source>
        <strain evidence="3">IBT 28561</strain>
    </source>
</reference>
<name>A0A2I1DCF8_ASPC2</name>
<feature type="compositionally biased region" description="Polar residues" evidence="1">
    <location>
        <begin position="122"/>
        <end position="144"/>
    </location>
</feature>
<sequence length="144" mass="15997">MKNGVLSFRLLRSIILVLEGGLGEVRRPRREIIGFPGGDRFCSRLSVAGRRVTNLSKVYLHDGQTNLLPSGISHPWRWSFSVMACAVTTTKPRTRLLPSLRFGRLNNTKPTPRILDPPSPIPQQCSSEGVNHLANSGTKNSRRP</sequence>
<feature type="chain" id="PRO_5014115422" evidence="2">
    <location>
        <begin position="24"/>
        <end position="144"/>
    </location>
</feature>